<evidence type="ECO:0000259" key="18">
    <source>
        <dbReference type="Pfam" id="PF03900"/>
    </source>
</evidence>
<feature type="binding site" evidence="12">
    <location>
        <position position="109"/>
    </location>
    <ligand>
        <name>substrate</name>
    </ligand>
</feature>
<dbReference type="Pfam" id="PF03900">
    <property type="entry name" value="Porphobil_deamC"/>
    <property type="match status" value="1"/>
</dbReference>
<dbReference type="InterPro" id="IPR000343">
    <property type="entry name" value="4pyrrol_synth_GluRdtase"/>
</dbReference>
<dbReference type="PRINTS" id="PR00151">
    <property type="entry name" value="PORPHBDMNASE"/>
</dbReference>
<organism evidence="20 21">
    <name type="scientific">Ignavigranum ruoffiae</name>
    <dbReference type="NCBI Taxonomy" id="89093"/>
    <lineage>
        <taxon>Bacteria</taxon>
        <taxon>Bacillati</taxon>
        <taxon>Bacillota</taxon>
        <taxon>Bacilli</taxon>
        <taxon>Lactobacillales</taxon>
        <taxon>Aerococcaceae</taxon>
        <taxon>Ignavigranum</taxon>
    </lineage>
</organism>
<feature type="binding site" evidence="12">
    <location>
        <begin position="188"/>
        <end position="193"/>
    </location>
    <ligand>
        <name>NADP(+)</name>
        <dbReference type="ChEBI" id="CHEBI:58349"/>
    </ligand>
</feature>
<dbReference type="Gene3D" id="3.30.160.40">
    <property type="entry name" value="Porphobilinogen deaminase, C-terminal domain"/>
    <property type="match status" value="1"/>
</dbReference>
<feature type="domain" description="Tetrapyrrole biosynthesis glutamyl-tRNA reductase dimerisation" evidence="15">
    <location>
        <begin position="320"/>
        <end position="413"/>
    </location>
</feature>
<dbReference type="SUPFAM" id="SSF54782">
    <property type="entry name" value="Porphobilinogen deaminase (hydroxymethylbilane synthase), C-terminal domain"/>
    <property type="match status" value="1"/>
</dbReference>
<accession>A0A1H9CG01</accession>
<dbReference type="FunFam" id="3.30.460.30:FF:000001">
    <property type="entry name" value="Glutamyl-tRNA reductase"/>
    <property type="match status" value="1"/>
</dbReference>
<dbReference type="OrthoDB" id="110209at2"/>
<dbReference type="InterPro" id="IPR015896">
    <property type="entry name" value="4pyrrol_synth_GluRdtase_dimer"/>
</dbReference>
<dbReference type="EC" id="2.5.1.61" evidence="13"/>
<dbReference type="SUPFAM" id="SSF69742">
    <property type="entry name" value="Glutamyl tRNA-reductase catalytic, N-terminal domain"/>
    <property type="match status" value="1"/>
</dbReference>
<dbReference type="SUPFAM" id="SSF69075">
    <property type="entry name" value="Glutamyl tRNA-reductase dimerization domain"/>
    <property type="match status" value="1"/>
</dbReference>
<dbReference type="GO" id="GO:0050661">
    <property type="term" value="F:NADP binding"/>
    <property type="evidence" value="ECO:0007669"/>
    <property type="project" value="InterPro"/>
</dbReference>
<dbReference type="GO" id="GO:0008883">
    <property type="term" value="F:glutamyl-tRNA reductase activity"/>
    <property type="evidence" value="ECO:0007669"/>
    <property type="project" value="UniProtKB-UniRule"/>
</dbReference>
<protein>
    <recommendedName>
        <fullName evidence="12 13">Multifunctional fusion protein</fullName>
    </recommendedName>
    <domain>
        <recommendedName>
            <fullName evidence="13">Porphobilinogen deaminase</fullName>
            <shortName evidence="13">PBG</shortName>
            <ecNumber evidence="13">2.5.1.61</ecNumber>
        </recommendedName>
        <alternativeName>
            <fullName evidence="13">Hydroxymethylbilane synthase</fullName>
        </alternativeName>
        <alternativeName>
            <fullName evidence="13">Pre-uroporphyrinogen synthase</fullName>
            <shortName evidence="13">HMBS</shortName>
        </alternativeName>
    </domain>
    <domain>
        <recommendedName>
            <fullName evidence="12">Glutamyl-tRNA reductase</fullName>
            <shortName evidence="12">GluTR</shortName>
            <ecNumber evidence="12">1.2.1.70</ecNumber>
        </recommendedName>
    </domain>
</protein>
<evidence type="ECO:0000256" key="3">
    <source>
        <dbReference type="ARBA" id="ARBA00005638"/>
    </source>
</evidence>
<name>A0A1H9CG01_9LACT</name>
<sequence>MNIVYVGITHQKTPIEIREKLSFANEELKKAGLALQAEKSILENVIISTCNRTELYVLCDQIHTGQYYAKHFLANWFGLNFDTLKPYIEIKKAEEAIRHLLLLSCGMKSKIFGESQILGQIRRAYEIALNNGTTGLYLNKLFQIAQRFGKKQQTTYKLSQRPRSISFQTMRIIQKDKSLAEKSLLIIGLGEIGQLVLKHAIAQKFEKIYIMNRTFKKAVQFSQKYGELVCAKPISEIEKYINKCDYIITAVASSKPIINGNLLSGQKFQTFFDLGLPRNMSNIKTHKKIKYYNIDDINLLLEKNYAEQKAVYSSIKEDADQEVIDFYKWEASLDVLPTIEALRNKMLSHYEQVESSLDRKIDSLSSHDRKVIRKHLKSLVNAMLKEPIKVIKELNYDTYGQYKLDFVRELFQLDMDLNIKNTNGIEQRIVKIGTRGSKLALIQTESVIEKLKVIYPHIRFEKIIISTKGDVDRTSSLKVIGGKGVFIKEIEKELINKNIDIAIHSLKDVPSQLVPGTVIASTPKRFTTSECIIMKDYQKFNQLPHGAKIGTGSQRRVYQLKKIRPDLNFVDIRGNIETRINKLYTDNLDGVVLAVAGLERLGFFDNNDNLFVDYFSDEEIIPAVGQGAIAIQCRSDDFSLIEMVRAINHELTEACVKTERDYLGQMGLGCNFPIGAHATMNSAGNIILRGMLADNKSNKIIVEKVTSQNQDYKYLGKELFDKIMSNGGRKILADYLQEMDAEHENS</sequence>
<dbReference type="HAMAP" id="MF_00260">
    <property type="entry name" value="Porphobil_deam"/>
    <property type="match status" value="1"/>
</dbReference>
<evidence type="ECO:0000256" key="8">
    <source>
        <dbReference type="ARBA" id="ARBA00023002"/>
    </source>
</evidence>
<proteinExistence type="inferred from homology"/>
<comment type="miscellaneous">
    <text evidence="13">The porphobilinogen subunits are added to the dipyrromethane group.</text>
</comment>
<comment type="domain">
    <text evidence="12">Possesses an unusual extended V-shaped dimeric structure with each monomer consisting of three distinct domains arranged along a curved 'spinal' alpha-helix. The N-terminal catalytic domain specifically recognizes the glutamate moiety of the substrate. The second domain is the NADPH-binding domain, and the third C-terminal domain is responsible for dimerization.</text>
</comment>
<dbReference type="Gene3D" id="3.40.50.720">
    <property type="entry name" value="NAD(P)-binding Rossmann-like Domain"/>
    <property type="match status" value="1"/>
</dbReference>
<evidence type="ECO:0000313" key="20">
    <source>
        <dbReference type="EMBL" id="SEQ00160.1"/>
    </source>
</evidence>
<evidence type="ECO:0000256" key="13">
    <source>
        <dbReference type="HAMAP-Rule" id="MF_00260"/>
    </source>
</evidence>
<feature type="site" description="Important for activity" evidence="12">
    <location>
        <position position="99"/>
    </location>
</feature>
<comment type="function">
    <text evidence="1 13">Tetrapolymerization of the monopyrrole PBG into the hydroxymethylbilane pre-uroporphyrinogen in several discrete steps.</text>
</comment>
<dbReference type="InterPro" id="IPR015895">
    <property type="entry name" value="4pyrrol_synth_GluRdtase_N"/>
</dbReference>
<feature type="domain" description="Porphobilinogen deaminase N-terminal" evidence="16">
    <location>
        <begin position="430"/>
        <end position="639"/>
    </location>
</feature>
<comment type="pathway">
    <text evidence="2 12 14">Porphyrin-containing compound metabolism; protoporphyrin-IX biosynthesis; 5-aminolevulinate from L-glutamyl-tRNA(Glu): step 1/2.</text>
</comment>
<feature type="domain" description="Porphobilinogen deaminase C-terminal" evidence="18">
    <location>
        <begin position="655"/>
        <end position="723"/>
    </location>
</feature>
<evidence type="ECO:0000256" key="2">
    <source>
        <dbReference type="ARBA" id="ARBA00005059"/>
    </source>
</evidence>
<evidence type="ECO:0000256" key="12">
    <source>
        <dbReference type="HAMAP-Rule" id="MF_00087"/>
    </source>
</evidence>
<dbReference type="STRING" id="89093.SAMN04488558_10425"/>
<feature type="active site" description="Nucleophile" evidence="12">
    <location>
        <position position="50"/>
    </location>
</feature>
<dbReference type="UniPathway" id="UPA00251">
    <property type="reaction ID" value="UER00316"/>
</dbReference>
<dbReference type="PANTHER" id="PTHR11557">
    <property type="entry name" value="PORPHOBILINOGEN DEAMINASE"/>
    <property type="match status" value="1"/>
</dbReference>
<dbReference type="NCBIfam" id="TIGR00212">
    <property type="entry name" value="hemC"/>
    <property type="match status" value="1"/>
</dbReference>
<feature type="binding site" evidence="12">
    <location>
        <begin position="49"/>
        <end position="52"/>
    </location>
    <ligand>
        <name>substrate</name>
    </ligand>
</feature>
<feature type="modified residue" description="S-(dipyrrolylmethanemethyl)cysteine" evidence="13">
    <location>
        <position position="670"/>
    </location>
</feature>
<comment type="catalytic activity">
    <reaction evidence="10 12 14">
        <text>(S)-4-amino-5-oxopentanoate + tRNA(Glu) + NADP(+) = L-glutamyl-tRNA(Glu) + NADPH + H(+)</text>
        <dbReference type="Rhea" id="RHEA:12344"/>
        <dbReference type="Rhea" id="RHEA-COMP:9663"/>
        <dbReference type="Rhea" id="RHEA-COMP:9680"/>
        <dbReference type="ChEBI" id="CHEBI:15378"/>
        <dbReference type="ChEBI" id="CHEBI:57501"/>
        <dbReference type="ChEBI" id="CHEBI:57783"/>
        <dbReference type="ChEBI" id="CHEBI:58349"/>
        <dbReference type="ChEBI" id="CHEBI:78442"/>
        <dbReference type="ChEBI" id="CHEBI:78520"/>
        <dbReference type="EC" id="1.2.1.70"/>
    </reaction>
</comment>
<dbReference type="Proteomes" id="UP000198833">
    <property type="component" value="Unassembled WGS sequence"/>
</dbReference>
<dbReference type="InterPro" id="IPR022418">
    <property type="entry name" value="Porphobilinogen_deaminase_C"/>
</dbReference>
<evidence type="ECO:0000256" key="10">
    <source>
        <dbReference type="ARBA" id="ARBA00047464"/>
    </source>
</evidence>
<feature type="binding site" evidence="12">
    <location>
        <position position="120"/>
    </location>
    <ligand>
        <name>substrate</name>
    </ligand>
</feature>
<keyword evidence="9 12" id="KW-0627">Porphyrin biosynthesis</keyword>
<dbReference type="Pfam" id="PF01488">
    <property type="entry name" value="Shikimate_DH"/>
    <property type="match status" value="1"/>
</dbReference>
<evidence type="ECO:0000313" key="21">
    <source>
        <dbReference type="Proteomes" id="UP000198833"/>
    </source>
</evidence>
<comment type="miscellaneous">
    <text evidence="12">During catalysis, the active site Cys acts as a nucleophile attacking the alpha-carbonyl group of tRNA-bound glutamate with the formation of a thioester intermediate between enzyme and glutamate, and the concomitant release of tRNA(Glu). The thioester intermediate is finally reduced by direct hydride transfer from NADPH, to form the product GSA.</text>
</comment>
<evidence type="ECO:0000256" key="11">
    <source>
        <dbReference type="ARBA" id="ARBA00048169"/>
    </source>
</evidence>
<dbReference type="AlphaFoldDB" id="A0A1H9CG01"/>
<comment type="catalytic activity">
    <reaction evidence="11 13">
        <text>4 porphobilinogen + H2O = hydroxymethylbilane + 4 NH4(+)</text>
        <dbReference type="Rhea" id="RHEA:13185"/>
        <dbReference type="ChEBI" id="CHEBI:15377"/>
        <dbReference type="ChEBI" id="CHEBI:28938"/>
        <dbReference type="ChEBI" id="CHEBI:57845"/>
        <dbReference type="ChEBI" id="CHEBI:58126"/>
        <dbReference type="EC" id="2.5.1.61"/>
    </reaction>
</comment>
<comment type="subunit">
    <text evidence="12">Homodimer.</text>
</comment>
<dbReference type="SUPFAM" id="SSF51735">
    <property type="entry name" value="NAD(P)-binding Rossmann-fold domains"/>
    <property type="match status" value="1"/>
</dbReference>
<feature type="domain" description="Glutamyl-tRNA reductase N-terminal" evidence="19">
    <location>
        <begin position="6"/>
        <end position="154"/>
    </location>
</feature>
<evidence type="ECO:0000259" key="15">
    <source>
        <dbReference type="Pfam" id="PF00745"/>
    </source>
</evidence>
<comment type="function">
    <text evidence="12">Catalyzes the NADPH-dependent reduction of glutamyl-tRNA(Glu) to glutamate 1-semialdehyde (GSA).</text>
</comment>
<dbReference type="PANTHER" id="PTHR11557:SF0">
    <property type="entry name" value="PORPHOBILINOGEN DEAMINASE"/>
    <property type="match status" value="1"/>
</dbReference>
<keyword evidence="7 12" id="KW-0521">NADP</keyword>
<evidence type="ECO:0000256" key="7">
    <source>
        <dbReference type="ARBA" id="ARBA00022857"/>
    </source>
</evidence>
<dbReference type="InterPro" id="IPR022417">
    <property type="entry name" value="Porphobilin_deaminase_N"/>
</dbReference>
<keyword evidence="21" id="KW-1185">Reference proteome</keyword>
<dbReference type="Gene3D" id="3.40.190.10">
    <property type="entry name" value="Periplasmic binding protein-like II"/>
    <property type="match status" value="2"/>
</dbReference>
<feature type="domain" description="Quinate/shikimate 5-dehydrogenase/glutamyl-tRNA reductase" evidence="17">
    <location>
        <begin position="177"/>
        <end position="298"/>
    </location>
</feature>
<keyword evidence="8 12" id="KW-0560">Oxidoreductase</keyword>
<evidence type="ECO:0000256" key="9">
    <source>
        <dbReference type="ARBA" id="ARBA00023244"/>
    </source>
</evidence>
<evidence type="ECO:0000259" key="19">
    <source>
        <dbReference type="Pfam" id="PF05201"/>
    </source>
</evidence>
<evidence type="ECO:0000256" key="1">
    <source>
        <dbReference type="ARBA" id="ARBA00002869"/>
    </source>
</evidence>
<dbReference type="InterPro" id="IPR036343">
    <property type="entry name" value="GluRdtase_N_sf"/>
</dbReference>
<evidence type="ECO:0000256" key="14">
    <source>
        <dbReference type="RuleBase" id="RU000584"/>
    </source>
</evidence>
<dbReference type="InterPro" id="IPR036803">
    <property type="entry name" value="Porphobilinogen_deaminase_C_sf"/>
</dbReference>
<dbReference type="InterPro" id="IPR006151">
    <property type="entry name" value="Shikm_DH/Glu-tRNA_Rdtase"/>
</dbReference>
<dbReference type="Pfam" id="PF00745">
    <property type="entry name" value="GlutR_dimer"/>
    <property type="match status" value="1"/>
</dbReference>
<dbReference type="InterPro" id="IPR000860">
    <property type="entry name" value="HemC"/>
</dbReference>
<dbReference type="GO" id="GO:0004418">
    <property type="term" value="F:hydroxymethylbilane synthase activity"/>
    <property type="evidence" value="ECO:0007669"/>
    <property type="project" value="UniProtKB-UniRule"/>
</dbReference>
<dbReference type="GO" id="GO:0006782">
    <property type="term" value="P:protoporphyrinogen IX biosynthetic process"/>
    <property type="evidence" value="ECO:0007669"/>
    <property type="project" value="UniProtKB-UniRule"/>
</dbReference>
<dbReference type="FunFam" id="3.40.190.10:FF:000005">
    <property type="entry name" value="Porphobilinogen deaminase"/>
    <property type="match status" value="1"/>
</dbReference>
<evidence type="ECO:0000256" key="4">
    <source>
        <dbReference type="ARBA" id="ARBA00005916"/>
    </source>
</evidence>
<gene>
    <name evidence="12" type="primary">hemA</name>
    <name evidence="13" type="synonym">hemC</name>
    <name evidence="20" type="ORF">SAMN04488558_10425</name>
</gene>
<evidence type="ECO:0000256" key="6">
    <source>
        <dbReference type="ARBA" id="ARBA00022679"/>
    </source>
</evidence>
<comment type="cofactor">
    <cofactor evidence="13">
        <name>dipyrromethane</name>
        <dbReference type="ChEBI" id="CHEBI:60342"/>
    </cofactor>
    <text evidence="13">Binds 1 dipyrromethane group covalently.</text>
</comment>
<dbReference type="NCBIfam" id="TIGR01035">
    <property type="entry name" value="hemA"/>
    <property type="match status" value="1"/>
</dbReference>
<evidence type="ECO:0000256" key="5">
    <source>
        <dbReference type="ARBA" id="ARBA00011245"/>
    </source>
</evidence>
<dbReference type="Pfam" id="PF05201">
    <property type="entry name" value="GlutR_N"/>
    <property type="match status" value="1"/>
</dbReference>
<keyword evidence="6 13" id="KW-0808">Transferase</keyword>
<feature type="binding site" evidence="12">
    <location>
        <begin position="114"/>
        <end position="116"/>
    </location>
    <ligand>
        <name>substrate</name>
    </ligand>
</feature>
<reference evidence="20 21" key="1">
    <citation type="submission" date="2016-10" db="EMBL/GenBank/DDBJ databases">
        <authorList>
            <person name="de Groot N.N."/>
        </authorList>
    </citation>
    <scope>NUCLEOTIDE SEQUENCE [LARGE SCALE GENOMIC DNA]</scope>
    <source>
        <strain evidence="20 21">DSM 15695</strain>
    </source>
</reference>
<dbReference type="InterPro" id="IPR036291">
    <property type="entry name" value="NAD(P)-bd_dom_sf"/>
</dbReference>
<dbReference type="Gene3D" id="3.30.460.30">
    <property type="entry name" value="Glutamyl-tRNA reductase, N-terminal domain"/>
    <property type="match status" value="1"/>
</dbReference>
<comment type="subunit">
    <text evidence="5 13">Monomer.</text>
</comment>
<dbReference type="HAMAP" id="MF_00087">
    <property type="entry name" value="Glu_tRNA_reductase"/>
    <property type="match status" value="1"/>
</dbReference>
<evidence type="ECO:0000259" key="17">
    <source>
        <dbReference type="Pfam" id="PF01488"/>
    </source>
</evidence>
<dbReference type="EMBL" id="FOEN01000004">
    <property type="protein sequence ID" value="SEQ00160.1"/>
    <property type="molecule type" value="Genomic_DNA"/>
</dbReference>
<dbReference type="RefSeq" id="WP_092571124.1">
    <property type="nucleotide sequence ID" value="NZ_FOEN01000004.1"/>
</dbReference>
<dbReference type="InterPro" id="IPR036453">
    <property type="entry name" value="GluRdtase_dimer_dom_sf"/>
</dbReference>
<evidence type="ECO:0000259" key="16">
    <source>
        <dbReference type="Pfam" id="PF01379"/>
    </source>
</evidence>
<dbReference type="EC" id="1.2.1.70" evidence="12"/>
<dbReference type="SUPFAM" id="SSF53850">
    <property type="entry name" value="Periplasmic binding protein-like II"/>
    <property type="match status" value="1"/>
</dbReference>
<dbReference type="Pfam" id="PF01379">
    <property type="entry name" value="Porphobil_deam"/>
    <property type="match status" value="1"/>
</dbReference>
<dbReference type="GO" id="GO:0005737">
    <property type="term" value="C:cytoplasm"/>
    <property type="evidence" value="ECO:0007669"/>
    <property type="project" value="UniProtKB-UniRule"/>
</dbReference>
<comment type="similarity">
    <text evidence="3 13">Belongs to the HMBS family.</text>
</comment>
<comment type="similarity">
    <text evidence="4 12 14">Belongs to the glutamyl-tRNA reductase family.</text>
</comment>